<name>A0A5A7TBP4_CUCMM</name>
<organism evidence="2 3">
    <name type="scientific">Cucumis melo var. makuwa</name>
    <name type="common">Oriental melon</name>
    <dbReference type="NCBI Taxonomy" id="1194695"/>
    <lineage>
        <taxon>Eukaryota</taxon>
        <taxon>Viridiplantae</taxon>
        <taxon>Streptophyta</taxon>
        <taxon>Embryophyta</taxon>
        <taxon>Tracheophyta</taxon>
        <taxon>Spermatophyta</taxon>
        <taxon>Magnoliopsida</taxon>
        <taxon>eudicotyledons</taxon>
        <taxon>Gunneridae</taxon>
        <taxon>Pentapetalae</taxon>
        <taxon>rosids</taxon>
        <taxon>fabids</taxon>
        <taxon>Cucurbitales</taxon>
        <taxon>Cucurbitaceae</taxon>
        <taxon>Benincaseae</taxon>
        <taxon>Cucumis</taxon>
    </lineage>
</organism>
<sequence length="143" mass="15278">MYVHDDNVAGIATENVESEPVVSESHMSKMDSDERDDVPLASSSSKDIFIPTPGQPSTPKEDIGQSNYSPPVRSPVQTTSPVDVQSSVPNPNLVGQSTDNAGKNIADNVSENLDEHASEHVEPTDNSAPDDVEPNVNALQTRI</sequence>
<protein>
    <recommendedName>
        <fullName evidence="4">Envelope-like protein</fullName>
    </recommendedName>
</protein>
<proteinExistence type="predicted"/>
<reference evidence="2 3" key="1">
    <citation type="submission" date="2019-08" db="EMBL/GenBank/DDBJ databases">
        <title>Draft genome sequences of two oriental melons (Cucumis melo L. var makuwa).</title>
        <authorList>
            <person name="Kwon S.-Y."/>
        </authorList>
    </citation>
    <scope>NUCLEOTIDE SEQUENCE [LARGE SCALE GENOMIC DNA]</scope>
    <source>
        <strain evidence="3">cv. SW 3</strain>
        <tissue evidence="2">Leaf</tissue>
    </source>
</reference>
<comment type="caution">
    <text evidence="2">The sequence shown here is derived from an EMBL/GenBank/DDBJ whole genome shotgun (WGS) entry which is preliminary data.</text>
</comment>
<dbReference type="AlphaFoldDB" id="A0A5A7TBP4"/>
<evidence type="ECO:0000256" key="1">
    <source>
        <dbReference type="SAM" id="MobiDB-lite"/>
    </source>
</evidence>
<gene>
    <name evidence="2" type="ORF">E6C27_scaffold84G001310</name>
</gene>
<dbReference type="Proteomes" id="UP000321393">
    <property type="component" value="Unassembled WGS sequence"/>
</dbReference>
<feature type="region of interest" description="Disordered" evidence="1">
    <location>
        <begin position="1"/>
        <end position="143"/>
    </location>
</feature>
<feature type="compositionally biased region" description="Polar residues" evidence="1">
    <location>
        <begin position="64"/>
        <end position="111"/>
    </location>
</feature>
<accession>A0A5A7TBP4</accession>
<feature type="compositionally biased region" description="Basic and acidic residues" evidence="1">
    <location>
        <begin position="113"/>
        <end position="123"/>
    </location>
</feature>
<evidence type="ECO:0000313" key="3">
    <source>
        <dbReference type="Proteomes" id="UP000321393"/>
    </source>
</evidence>
<evidence type="ECO:0008006" key="4">
    <source>
        <dbReference type="Google" id="ProtNLM"/>
    </source>
</evidence>
<evidence type="ECO:0000313" key="2">
    <source>
        <dbReference type="EMBL" id="KAA0039041.1"/>
    </source>
</evidence>
<dbReference type="EMBL" id="SSTE01018486">
    <property type="protein sequence ID" value="KAA0039041.1"/>
    <property type="molecule type" value="Genomic_DNA"/>
</dbReference>